<evidence type="ECO:0000256" key="5">
    <source>
        <dbReference type="ARBA" id="ARBA00022845"/>
    </source>
</evidence>
<dbReference type="CDD" id="cd12412">
    <property type="entry name" value="RRM_DAZL_BOULE"/>
    <property type="match status" value="1"/>
</dbReference>
<dbReference type="Proteomes" id="UP000694844">
    <property type="component" value="Chromosome 9"/>
</dbReference>
<gene>
    <name evidence="12" type="primary">LOC111112487</name>
</gene>
<dbReference type="GO" id="GO:0007283">
    <property type="term" value="P:spermatogenesis"/>
    <property type="evidence" value="ECO:0007669"/>
    <property type="project" value="UniProtKB-KW"/>
</dbReference>
<protein>
    <submittedName>
        <fullName evidence="12">DAZ protein 1-like isoform X1</fullName>
    </submittedName>
</protein>
<evidence type="ECO:0000259" key="10">
    <source>
        <dbReference type="PROSITE" id="PS50102"/>
    </source>
</evidence>
<keyword evidence="6" id="KW-0744">Spermatogenesis</keyword>
<dbReference type="SUPFAM" id="SSF54928">
    <property type="entry name" value="RNA-binding domain, RBD"/>
    <property type="match status" value="1"/>
</dbReference>
<evidence type="ECO:0000256" key="1">
    <source>
        <dbReference type="ARBA" id="ARBA00004496"/>
    </source>
</evidence>
<dbReference type="GO" id="GO:0051321">
    <property type="term" value="P:meiotic cell cycle"/>
    <property type="evidence" value="ECO:0007669"/>
    <property type="project" value="UniProtKB-ARBA"/>
</dbReference>
<name>A0A8B8BRW6_CRAVI</name>
<dbReference type="PANTHER" id="PTHR11176:SF57">
    <property type="entry name" value="PROTEIN BOULE"/>
    <property type="match status" value="1"/>
</dbReference>
<evidence type="ECO:0000313" key="11">
    <source>
        <dbReference type="Proteomes" id="UP000694844"/>
    </source>
</evidence>
<dbReference type="GO" id="GO:0003730">
    <property type="term" value="F:mRNA 3'-UTR binding"/>
    <property type="evidence" value="ECO:0007669"/>
    <property type="project" value="TreeGrafter"/>
</dbReference>
<keyword evidence="3" id="KW-0963">Cytoplasm</keyword>
<feature type="compositionally biased region" description="Polar residues" evidence="9">
    <location>
        <begin position="203"/>
        <end position="233"/>
    </location>
</feature>
<dbReference type="PANTHER" id="PTHR11176">
    <property type="entry name" value="BOULE-RELATED"/>
    <property type="match status" value="1"/>
</dbReference>
<dbReference type="Pfam" id="PF00076">
    <property type="entry name" value="RRM_1"/>
    <property type="match status" value="1"/>
</dbReference>
<dbReference type="PROSITE" id="PS50102">
    <property type="entry name" value="RRM"/>
    <property type="match status" value="1"/>
</dbReference>
<evidence type="ECO:0000256" key="7">
    <source>
        <dbReference type="ARBA" id="ARBA00022884"/>
    </source>
</evidence>
<reference evidence="12" key="1">
    <citation type="submission" date="2025-08" db="UniProtKB">
        <authorList>
            <consortium name="RefSeq"/>
        </authorList>
    </citation>
    <scope>IDENTIFICATION</scope>
    <source>
        <tissue evidence="12">Whole sample</tissue>
    </source>
</reference>
<dbReference type="SMART" id="SM00360">
    <property type="entry name" value="RRM"/>
    <property type="match status" value="1"/>
</dbReference>
<dbReference type="InterPro" id="IPR012677">
    <property type="entry name" value="Nucleotide-bd_a/b_plait_sf"/>
</dbReference>
<feature type="domain" description="RRM" evidence="10">
    <location>
        <begin position="32"/>
        <end position="110"/>
    </location>
</feature>
<dbReference type="RefSeq" id="XP_022305706.1">
    <property type="nucleotide sequence ID" value="XM_022449998.1"/>
</dbReference>
<dbReference type="GO" id="GO:0005737">
    <property type="term" value="C:cytoplasm"/>
    <property type="evidence" value="ECO:0007669"/>
    <property type="project" value="UniProtKB-SubCell"/>
</dbReference>
<dbReference type="GO" id="GO:0008494">
    <property type="term" value="F:translation activator activity"/>
    <property type="evidence" value="ECO:0007669"/>
    <property type="project" value="TreeGrafter"/>
</dbReference>
<dbReference type="KEGG" id="cvn:111112487"/>
<dbReference type="FunFam" id="3.30.70.330:FF:000167">
    <property type="entry name" value="protein boule-like isoform X1"/>
    <property type="match status" value="1"/>
</dbReference>
<dbReference type="InterPro" id="IPR000504">
    <property type="entry name" value="RRM_dom"/>
</dbReference>
<proteinExistence type="predicted"/>
<evidence type="ECO:0000256" key="9">
    <source>
        <dbReference type="SAM" id="MobiDB-lite"/>
    </source>
</evidence>
<keyword evidence="11" id="KW-1185">Reference proteome</keyword>
<organism evidence="11 12">
    <name type="scientific">Crassostrea virginica</name>
    <name type="common">Eastern oyster</name>
    <dbReference type="NCBI Taxonomy" id="6565"/>
    <lineage>
        <taxon>Eukaryota</taxon>
        <taxon>Metazoa</taxon>
        <taxon>Spiralia</taxon>
        <taxon>Lophotrochozoa</taxon>
        <taxon>Mollusca</taxon>
        <taxon>Bivalvia</taxon>
        <taxon>Autobranchia</taxon>
        <taxon>Pteriomorphia</taxon>
        <taxon>Ostreida</taxon>
        <taxon>Ostreoidea</taxon>
        <taxon>Ostreidae</taxon>
        <taxon>Crassostrea</taxon>
    </lineage>
</organism>
<accession>A0A8B8BRW6</accession>
<evidence type="ECO:0000313" key="12">
    <source>
        <dbReference type="RefSeq" id="XP_022305706.1"/>
    </source>
</evidence>
<evidence type="ECO:0000256" key="6">
    <source>
        <dbReference type="ARBA" id="ARBA00022871"/>
    </source>
</evidence>
<feature type="region of interest" description="Disordered" evidence="9">
    <location>
        <begin position="203"/>
        <end position="270"/>
    </location>
</feature>
<dbReference type="GO" id="GO:0045948">
    <property type="term" value="P:positive regulation of translational initiation"/>
    <property type="evidence" value="ECO:0007669"/>
    <property type="project" value="TreeGrafter"/>
</dbReference>
<dbReference type="OrthoDB" id="762982at2759"/>
<keyword evidence="2" id="KW-0217">Developmental protein</keyword>
<keyword evidence="4" id="KW-0221">Differentiation</keyword>
<evidence type="ECO:0000256" key="8">
    <source>
        <dbReference type="PROSITE-ProRule" id="PRU00176"/>
    </source>
</evidence>
<dbReference type="AlphaFoldDB" id="A0A8B8BRW6"/>
<evidence type="ECO:0000256" key="2">
    <source>
        <dbReference type="ARBA" id="ARBA00022473"/>
    </source>
</evidence>
<dbReference type="Gene3D" id="3.30.70.330">
    <property type="match status" value="1"/>
</dbReference>
<keyword evidence="7 8" id="KW-0694">RNA-binding</keyword>
<feature type="region of interest" description="Disordered" evidence="9">
    <location>
        <begin position="446"/>
        <end position="468"/>
    </location>
</feature>
<evidence type="ECO:0000256" key="3">
    <source>
        <dbReference type="ARBA" id="ARBA00022490"/>
    </source>
</evidence>
<feature type="region of interest" description="Disordered" evidence="9">
    <location>
        <begin position="1"/>
        <end position="24"/>
    </location>
</feature>
<comment type="subcellular location">
    <subcellularLocation>
        <location evidence="1">Cytoplasm</location>
    </subcellularLocation>
</comment>
<dbReference type="GeneID" id="111112487"/>
<dbReference type="GO" id="GO:0070935">
    <property type="term" value="P:3'-UTR-mediated mRNA stabilization"/>
    <property type="evidence" value="ECO:0007669"/>
    <property type="project" value="TreeGrafter"/>
</dbReference>
<sequence>MSSSADVSPSATPSSTPLGGTHAPKYGTVIPNRIFVGGIAANTSEQELKQFFANHGAVKDSKIIADRAGVSKGYGFITFENQEDADRIIKKESDNLVFKDRKLNIGPAVRKQVTQSDQVMPRAFGVDSLASDTLDASIPAGTVLLANGVPYTYQNGMAIFHAPEGGYPIAQPQISSASLSAMMVPQTPTMYLAPQYSYPQQGEIETNTTTPHWTSPSAQWRWTTPQSPQQAMTGSPGYIYATTMHSPPELMYAQAPPHGYPTEHGDPGLMSEGQQAVEANLLPKPIESSILTAHPYLAENVATTESKEILPPNSSQTGMTGLQPLTIPISSVGSLVSDPNKPSASVFTRPLYMTSPSSQYMGGGYQAGLMPYSPPSAASQGAVTFPSVSASVAPYHKKGGPTSMLRRPYNNPPAILVKHGHKVQRVMMPTKAITANGQVTYIRSDCGTGDGSMETKHTILTPPPTPDV</sequence>
<dbReference type="InterPro" id="IPR034988">
    <property type="entry name" value="DAZ_BOULE_RRM"/>
</dbReference>
<feature type="compositionally biased region" description="Polar residues" evidence="9">
    <location>
        <begin position="1"/>
        <end position="18"/>
    </location>
</feature>
<keyword evidence="5" id="KW-0810">Translation regulation</keyword>
<evidence type="ECO:0000256" key="4">
    <source>
        <dbReference type="ARBA" id="ARBA00022782"/>
    </source>
</evidence>
<dbReference type="InterPro" id="IPR035979">
    <property type="entry name" value="RBD_domain_sf"/>
</dbReference>
<dbReference type="GO" id="GO:0030154">
    <property type="term" value="P:cell differentiation"/>
    <property type="evidence" value="ECO:0007669"/>
    <property type="project" value="UniProtKB-KW"/>
</dbReference>